<feature type="compositionally biased region" description="Basic residues" evidence="1">
    <location>
        <begin position="261"/>
        <end position="272"/>
    </location>
</feature>
<dbReference type="AlphaFoldDB" id="A0ABC8V418"/>
<gene>
    <name evidence="2" type="ORF">ILEXP_LOCUS58608</name>
</gene>
<accession>A0ABC8V418</accession>
<comment type="caution">
    <text evidence="2">The sequence shown here is derived from an EMBL/GenBank/DDBJ whole genome shotgun (WGS) entry which is preliminary data.</text>
</comment>
<feature type="region of interest" description="Disordered" evidence="1">
    <location>
        <begin position="171"/>
        <end position="195"/>
    </location>
</feature>
<feature type="region of interest" description="Disordered" evidence="1">
    <location>
        <begin position="209"/>
        <end position="272"/>
    </location>
</feature>
<organism evidence="2 3">
    <name type="scientific">Ilex paraguariensis</name>
    <name type="common">yerba mate</name>
    <dbReference type="NCBI Taxonomy" id="185542"/>
    <lineage>
        <taxon>Eukaryota</taxon>
        <taxon>Viridiplantae</taxon>
        <taxon>Streptophyta</taxon>
        <taxon>Embryophyta</taxon>
        <taxon>Tracheophyta</taxon>
        <taxon>Spermatophyta</taxon>
        <taxon>Magnoliopsida</taxon>
        <taxon>eudicotyledons</taxon>
        <taxon>Gunneridae</taxon>
        <taxon>Pentapetalae</taxon>
        <taxon>asterids</taxon>
        <taxon>campanulids</taxon>
        <taxon>Aquifoliales</taxon>
        <taxon>Aquifoliaceae</taxon>
        <taxon>Ilex</taxon>
    </lineage>
</organism>
<evidence type="ECO:0000313" key="2">
    <source>
        <dbReference type="EMBL" id="CAK9187994.1"/>
    </source>
</evidence>
<evidence type="ECO:0000256" key="1">
    <source>
        <dbReference type="SAM" id="MobiDB-lite"/>
    </source>
</evidence>
<dbReference type="EMBL" id="CAUOFW020010240">
    <property type="protein sequence ID" value="CAK9187994.1"/>
    <property type="molecule type" value="Genomic_DNA"/>
</dbReference>
<protein>
    <submittedName>
        <fullName evidence="2">Uncharacterized protein</fullName>
    </submittedName>
</protein>
<name>A0ABC8V418_9AQUA</name>
<feature type="non-terminal residue" evidence="2">
    <location>
        <position position="1"/>
    </location>
</feature>
<proteinExistence type="predicted"/>
<sequence length="272" mass="30426">RHGSQHPNRLRDAAQRMMMAKADLNNIVNHIRCFSRYSTTTPDLGSISRARSDRTERTRAARRSPSCSIEPATARHDARSRCCPGRSATETSHDCENATTARYSNTATASSCVPATRSSTSTSTSHPKCHGATFGGSISLSRTETANIRLRLLQRHNLRATFRHTRPQVFKTTLTTTATTQPAESRPDSTRQVDEVNEYARYSPVLSSWAKQRSLPDDSETESEHGIDYQIPETDYIDPNDPRSTMPTLEEAVARSEKSRPVKKHSERPRRG</sequence>
<feature type="compositionally biased region" description="Basic and acidic residues" evidence="1">
    <location>
        <begin position="185"/>
        <end position="194"/>
    </location>
</feature>
<dbReference type="Proteomes" id="UP001642360">
    <property type="component" value="Unassembled WGS sequence"/>
</dbReference>
<feature type="region of interest" description="Disordered" evidence="1">
    <location>
        <begin position="43"/>
        <end position="73"/>
    </location>
</feature>
<feature type="compositionally biased region" description="Basic and acidic residues" evidence="1">
    <location>
        <begin position="50"/>
        <end position="59"/>
    </location>
</feature>
<evidence type="ECO:0000313" key="3">
    <source>
        <dbReference type="Proteomes" id="UP001642360"/>
    </source>
</evidence>
<keyword evidence="3" id="KW-1185">Reference proteome</keyword>
<reference evidence="2 3" key="1">
    <citation type="submission" date="2024-02" db="EMBL/GenBank/DDBJ databases">
        <authorList>
            <person name="Vignale AGUSTIN F."/>
            <person name="Sosa J E."/>
            <person name="Modenutti C."/>
        </authorList>
    </citation>
    <scope>NUCLEOTIDE SEQUENCE [LARGE SCALE GENOMIC DNA]</scope>
</reference>